<proteinExistence type="predicted"/>
<sequence>MNKHGGRGNEQQRDAPNVPGFPPAFRWPSTSPPSGHLRPSLAVSVPTLRPRRDSAAAVRHAHRHHTATLRPPLTPLSGPWGPSPAGGFGPREGLRTQAPPPVISSPSSRDRPGGAVEAG</sequence>
<dbReference type="EMBL" id="AGNL01031307">
    <property type="protein sequence ID" value="EJK56474.1"/>
    <property type="molecule type" value="Genomic_DNA"/>
</dbReference>
<organism evidence="2 3">
    <name type="scientific">Thalassiosira oceanica</name>
    <name type="common">Marine diatom</name>
    <dbReference type="NCBI Taxonomy" id="159749"/>
    <lineage>
        <taxon>Eukaryota</taxon>
        <taxon>Sar</taxon>
        <taxon>Stramenopiles</taxon>
        <taxon>Ochrophyta</taxon>
        <taxon>Bacillariophyta</taxon>
        <taxon>Coscinodiscophyceae</taxon>
        <taxon>Thalassiosirophycidae</taxon>
        <taxon>Thalassiosirales</taxon>
        <taxon>Thalassiosiraceae</taxon>
        <taxon>Thalassiosira</taxon>
    </lineage>
</organism>
<keyword evidence="3" id="KW-1185">Reference proteome</keyword>
<accession>K0RVK1</accession>
<reference evidence="2 3" key="1">
    <citation type="journal article" date="2012" name="Genome Biol.">
        <title>Genome and low-iron response of an oceanic diatom adapted to chronic iron limitation.</title>
        <authorList>
            <person name="Lommer M."/>
            <person name="Specht M."/>
            <person name="Roy A.S."/>
            <person name="Kraemer L."/>
            <person name="Andreson R."/>
            <person name="Gutowska M.A."/>
            <person name="Wolf J."/>
            <person name="Bergner S.V."/>
            <person name="Schilhabel M.B."/>
            <person name="Klostermeier U.C."/>
            <person name="Beiko R.G."/>
            <person name="Rosenstiel P."/>
            <person name="Hippler M."/>
            <person name="Laroche J."/>
        </authorList>
    </citation>
    <scope>NUCLEOTIDE SEQUENCE [LARGE SCALE GENOMIC DNA]</scope>
    <source>
        <strain evidence="2 3">CCMP1005</strain>
    </source>
</reference>
<evidence type="ECO:0000313" key="3">
    <source>
        <dbReference type="Proteomes" id="UP000266841"/>
    </source>
</evidence>
<dbReference type="Proteomes" id="UP000266841">
    <property type="component" value="Unassembled WGS sequence"/>
</dbReference>
<evidence type="ECO:0000256" key="1">
    <source>
        <dbReference type="SAM" id="MobiDB-lite"/>
    </source>
</evidence>
<protein>
    <submittedName>
        <fullName evidence="2">Uncharacterized protein</fullName>
    </submittedName>
</protein>
<gene>
    <name evidence="2" type="ORF">THAOC_23629</name>
</gene>
<name>K0RVK1_THAOC</name>
<feature type="region of interest" description="Disordered" evidence="1">
    <location>
        <begin position="1"/>
        <end position="119"/>
    </location>
</feature>
<comment type="caution">
    <text evidence="2">The sequence shown here is derived from an EMBL/GenBank/DDBJ whole genome shotgun (WGS) entry which is preliminary data.</text>
</comment>
<evidence type="ECO:0000313" key="2">
    <source>
        <dbReference type="EMBL" id="EJK56474.1"/>
    </source>
</evidence>
<dbReference type="AlphaFoldDB" id="K0RVK1"/>